<name>A0AAX4IZM0_9PEZI</name>
<gene>
    <name evidence="1" type="ORF">CDEST_13767</name>
</gene>
<dbReference type="AlphaFoldDB" id="A0AAX4IZM0"/>
<dbReference type="KEGG" id="cdet:87950267"/>
<protein>
    <submittedName>
        <fullName evidence="1">Uncharacterized protein</fullName>
    </submittedName>
</protein>
<dbReference type="GeneID" id="87950267"/>
<dbReference type="Proteomes" id="UP001322277">
    <property type="component" value="Chromosome 9"/>
</dbReference>
<evidence type="ECO:0000313" key="1">
    <source>
        <dbReference type="EMBL" id="WQF88753.1"/>
    </source>
</evidence>
<proteinExistence type="predicted"/>
<dbReference type="RefSeq" id="XP_062785974.1">
    <property type="nucleotide sequence ID" value="XM_062929923.1"/>
</dbReference>
<dbReference type="EMBL" id="CP137313">
    <property type="protein sequence ID" value="WQF88753.1"/>
    <property type="molecule type" value="Genomic_DNA"/>
</dbReference>
<evidence type="ECO:0000313" key="2">
    <source>
        <dbReference type="Proteomes" id="UP001322277"/>
    </source>
</evidence>
<accession>A0AAX4IZM0</accession>
<reference evidence="2" key="1">
    <citation type="journal article" date="2023" name="bioRxiv">
        <title>Complete genome of the Medicago anthracnose fungus, Colletotrichum destructivum, reveals a mini-chromosome-like region within a core chromosome.</title>
        <authorList>
            <person name="Lapalu N."/>
            <person name="Simon A."/>
            <person name="Lu A."/>
            <person name="Plaumann P.-L."/>
            <person name="Amselem J."/>
            <person name="Pigne S."/>
            <person name="Auger A."/>
            <person name="Koch C."/>
            <person name="Dallery J.-F."/>
            <person name="O'Connell R.J."/>
        </authorList>
    </citation>
    <scope>NUCLEOTIDE SEQUENCE [LARGE SCALE GENOMIC DNA]</scope>
    <source>
        <strain evidence="2">CBS 520.97</strain>
    </source>
</reference>
<organism evidence="1 2">
    <name type="scientific">Colletotrichum destructivum</name>
    <dbReference type="NCBI Taxonomy" id="34406"/>
    <lineage>
        <taxon>Eukaryota</taxon>
        <taxon>Fungi</taxon>
        <taxon>Dikarya</taxon>
        <taxon>Ascomycota</taxon>
        <taxon>Pezizomycotina</taxon>
        <taxon>Sordariomycetes</taxon>
        <taxon>Hypocreomycetidae</taxon>
        <taxon>Glomerellales</taxon>
        <taxon>Glomerellaceae</taxon>
        <taxon>Colletotrichum</taxon>
        <taxon>Colletotrichum destructivum species complex</taxon>
    </lineage>
</organism>
<keyword evidence="2" id="KW-1185">Reference proteome</keyword>
<sequence length="74" mass="8171">MPHLPHAKTVSTHFLGSHCTHREFIRCGNNKPAAAQVGVPASKQVRDVSLLAPNTDASFPRFRTLIHHNDPVTH</sequence>